<evidence type="ECO:0000256" key="2">
    <source>
        <dbReference type="ARBA" id="ARBA00001937"/>
    </source>
</evidence>
<evidence type="ECO:0000256" key="1">
    <source>
        <dbReference type="ARBA" id="ARBA00001911"/>
    </source>
</evidence>
<dbReference type="OrthoDB" id="38045at2759"/>
<keyword evidence="9" id="KW-0274">FAD</keyword>
<dbReference type="FunFam" id="3.50.50.60:FF:000178">
    <property type="entry name" value="All-trans-retinol 13,14-reductase"/>
    <property type="match status" value="1"/>
</dbReference>
<keyword evidence="19" id="KW-1185">Reference proteome</keyword>
<keyword evidence="10" id="KW-0521">NADP</keyword>
<evidence type="ECO:0000256" key="14">
    <source>
        <dbReference type="ARBA" id="ARBA00023136"/>
    </source>
</evidence>
<keyword evidence="8" id="KW-0256">Endoplasmic reticulum</keyword>
<comment type="cofactor">
    <cofactor evidence="1">
        <name>NAD(+)</name>
        <dbReference type="ChEBI" id="CHEBI:57540"/>
    </cofactor>
</comment>
<evidence type="ECO:0000256" key="12">
    <source>
        <dbReference type="ARBA" id="ARBA00023027"/>
    </source>
</evidence>
<keyword evidence="11" id="KW-0560">Oxidoreductase</keyword>
<dbReference type="PANTHER" id="PTHR46091">
    <property type="entry name" value="BLR7054 PROTEIN"/>
    <property type="match status" value="1"/>
</dbReference>
<keyword evidence="6" id="KW-0285">Flavoprotein</keyword>
<dbReference type="Ensembl" id="ENSGALT00010048540.1">
    <property type="protein sequence ID" value="ENSGALP00010028631.1"/>
    <property type="gene ID" value="ENSGALG00010020097.1"/>
</dbReference>
<evidence type="ECO:0000256" key="15">
    <source>
        <dbReference type="ARBA" id="ARBA00038979"/>
    </source>
</evidence>
<dbReference type="GO" id="GO:0051786">
    <property type="term" value="F:all-trans-retinol 13,14-reductase activity"/>
    <property type="evidence" value="ECO:0000318"/>
    <property type="project" value="GO_Central"/>
</dbReference>
<dbReference type="GO" id="GO:0042572">
    <property type="term" value="P:retinol metabolic process"/>
    <property type="evidence" value="ECO:0000318"/>
    <property type="project" value="GO_Central"/>
</dbReference>
<evidence type="ECO:0007829" key="20">
    <source>
        <dbReference type="PeptideAtlas" id="A0A8V0ZCJ6"/>
    </source>
</evidence>
<name>A0A8V0ZCJ6_CHICK</name>
<evidence type="ECO:0000256" key="10">
    <source>
        <dbReference type="ARBA" id="ARBA00022857"/>
    </source>
</evidence>
<keyword evidence="13" id="KW-0443">Lipid metabolism</keyword>
<organism evidence="18 19">
    <name type="scientific">Gallus gallus</name>
    <name type="common">Chicken</name>
    <dbReference type="NCBI Taxonomy" id="9031"/>
    <lineage>
        <taxon>Eukaryota</taxon>
        <taxon>Metazoa</taxon>
        <taxon>Chordata</taxon>
        <taxon>Craniata</taxon>
        <taxon>Vertebrata</taxon>
        <taxon>Euteleostomi</taxon>
        <taxon>Archelosauria</taxon>
        <taxon>Archosauria</taxon>
        <taxon>Dinosauria</taxon>
        <taxon>Saurischia</taxon>
        <taxon>Theropoda</taxon>
        <taxon>Coelurosauria</taxon>
        <taxon>Aves</taxon>
        <taxon>Neognathae</taxon>
        <taxon>Galloanserae</taxon>
        <taxon>Galliformes</taxon>
        <taxon>Phasianidae</taxon>
        <taxon>Phasianinae</taxon>
        <taxon>Gallus</taxon>
    </lineage>
</organism>
<proteinExistence type="evidence at protein level"/>
<evidence type="ECO:0000256" key="17">
    <source>
        <dbReference type="ARBA" id="ARBA00048815"/>
    </source>
</evidence>
<dbReference type="PANTHER" id="PTHR46091:SF1">
    <property type="entry name" value="ALL-TRANS-RETINOL 13,14-REDUCTASE"/>
    <property type="match status" value="1"/>
</dbReference>
<keyword evidence="7" id="KW-0732">Signal</keyword>
<evidence type="ECO:0000256" key="6">
    <source>
        <dbReference type="ARBA" id="ARBA00022630"/>
    </source>
</evidence>
<dbReference type="Gene3D" id="3.50.50.60">
    <property type="entry name" value="FAD/NAD(P)-binding domain"/>
    <property type="match status" value="2"/>
</dbReference>
<reference evidence="18" key="3">
    <citation type="submission" date="2025-09" db="UniProtKB">
        <authorList>
            <consortium name="Ensembl"/>
        </authorList>
    </citation>
    <scope>IDENTIFICATION</scope>
    <source>
        <strain evidence="18">broiler</strain>
    </source>
</reference>
<dbReference type="InterPro" id="IPR052206">
    <property type="entry name" value="Retinol_saturase"/>
</dbReference>
<comment type="catalytic activity">
    <reaction evidence="17">
        <text>all-trans-13,14-dihydroretinol + A = all-trans-retinol + AH2</text>
        <dbReference type="Rhea" id="RHEA:19193"/>
        <dbReference type="ChEBI" id="CHEBI:13193"/>
        <dbReference type="ChEBI" id="CHEBI:17336"/>
        <dbReference type="ChEBI" id="CHEBI:17499"/>
        <dbReference type="ChEBI" id="CHEBI:52075"/>
        <dbReference type="EC" id="1.3.99.23"/>
    </reaction>
</comment>
<evidence type="ECO:0000256" key="4">
    <source>
        <dbReference type="ARBA" id="ARBA00004406"/>
    </source>
</evidence>
<dbReference type="GeneTree" id="ENSGT00390000017613"/>
<evidence type="ECO:0000313" key="19">
    <source>
        <dbReference type="Proteomes" id="UP000000539"/>
    </source>
</evidence>
<evidence type="ECO:0000256" key="11">
    <source>
        <dbReference type="ARBA" id="ARBA00023002"/>
    </source>
</evidence>
<evidence type="ECO:0000256" key="13">
    <source>
        <dbReference type="ARBA" id="ARBA00023098"/>
    </source>
</evidence>
<dbReference type="FunCoup" id="A0A8V0ZCJ6">
    <property type="interactions" value="139"/>
</dbReference>
<dbReference type="InterPro" id="IPR036188">
    <property type="entry name" value="FAD/NAD-bd_sf"/>
</dbReference>
<reference evidence="18" key="2">
    <citation type="submission" date="2025-08" db="UniProtKB">
        <authorList>
            <consortium name="Ensembl"/>
        </authorList>
    </citation>
    <scope>IDENTIFICATION</scope>
    <source>
        <strain evidence="18">broiler</strain>
    </source>
</reference>
<evidence type="ECO:0000256" key="16">
    <source>
        <dbReference type="ARBA" id="ARBA00041141"/>
    </source>
</evidence>
<reference evidence="18" key="1">
    <citation type="submission" date="2020-11" db="EMBL/GenBank/DDBJ databases">
        <title>Gallus gallus (Chicken) genome, bGalGal1, GRCg7b, maternal haplotype autosomes + Z &amp; W.</title>
        <authorList>
            <person name="Warren W."/>
            <person name="Formenti G."/>
            <person name="Fedrigo O."/>
            <person name="Haase B."/>
            <person name="Mountcastle J."/>
            <person name="Balacco J."/>
            <person name="Tracey A."/>
            <person name="Schneider V."/>
            <person name="Okimoto R."/>
            <person name="Cheng H."/>
            <person name="Hawken R."/>
            <person name="Howe K."/>
            <person name="Jarvis E.D."/>
        </authorList>
    </citation>
    <scope>NUCLEOTIDE SEQUENCE [LARGE SCALE GENOMIC DNA]</scope>
    <source>
        <strain evidence="18">Broiler</strain>
    </source>
</reference>
<gene>
    <name evidence="18" type="primary">RETSAT</name>
</gene>
<dbReference type="AlphaFoldDB" id="A0A8V0ZCJ6"/>
<evidence type="ECO:0000256" key="3">
    <source>
        <dbReference type="ARBA" id="ARBA00001974"/>
    </source>
</evidence>
<accession>A0A8V0ZCJ6</accession>
<evidence type="ECO:0000256" key="5">
    <source>
        <dbReference type="ARBA" id="ARBA00005855"/>
    </source>
</evidence>
<evidence type="ECO:0000256" key="7">
    <source>
        <dbReference type="ARBA" id="ARBA00022729"/>
    </source>
</evidence>
<keyword evidence="20" id="KW-1267">Proteomics identification</keyword>
<protein>
    <recommendedName>
        <fullName evidence="16">All-trans-retinol 13,14-reductase</fullName>
        <ecNumber evidence="15">1.3.99.23</ecNumber>
    </recommendedName>
</protein>
<dbReference type="EC" id="1.3.99.23" evidence="15"/>
<comment type="cofactor">
    <cofactor evidence="3">
        <name>FAD</name>
        <dbReference type="ChEBI" id="CHEBI:57692"/>
    </cofactor>
</comment>
<comment type="subcellular location">
    <subcellularLocation>
        <location evidence="4">Endoplasmic reticulum membrane</location>
        <topology evidence="4">Peripheral membrane protein</topology>
    </subcellularLocation>
</comment>
<comment type="cofactor">
    <cofactor evidence="2">
        <name>NADP(+)</name>
        <dbReference type="ChEBI" id="CHEBI:58349"/>
    </cofactor>
</comment>
<sequence length="635" mass="70297">MRARRSPGRKASRGSSERRSSAMEPYGMFALLLLLPLLFVVLAVYRWVQSRGPNPFAVDTRRPPAPLITDKAVRRTVLKAVFSPEKVPEKLDAIVIGSGIGGLAVAVLLAKVGRRVLVLEQHGRLGGCCHAFSEKGFEFDTGIHYVGQLHDGSLWRFLVDQLTDGQLEWAPMPPTFDAVVLGEPGRDKAVRLCTGTRGYFDKLKEQFPGEEAAIDEFKRLVKSVTTGLWALGLLKMLPLPLVRLLSRSGLLSLLSPFCRMTSRSVKDVVDGLTTNAKLRALFSYIFPTYGVLPSKASFSLHSILVQHYLWGAWYPKGGSGEIVFRTIPIIQKAGGNVLGRAPVQSILLDSRGRACGVSVKKGQDVVNIFAPIIVSDAGIFNTYERLLPPEARALPEIQSRLRMATHGEGGFSVFVGLRGSSQELGLEATNYYIYADDNLDQIMRRYYNSSRDEAAANIPLLFVTSPSAKDPTWDTRYPGKSTLSIITMAKYEWFEEWKDKPVHKRGDAYEDVKKTFVDAIMQTIFKLYPHIEDKVEYVSGGTPLTNQHYIASPRGEFYGMDHDMARTQIEAIATARPQTAVPNLYLTGQDVAVCGFAGALQGAFLCTSAILKRNIYLDAMQLRKRVQGSNGKKKN</sequence>
<dbReference type="SUPFAM" id="SSF51905">
    <property type="entry name" value="FAD/NAD(P)-binding domain"/>
    <property type="match status" value="1"/>
</dbReference>
<evidence type="ECO:0000256" key="8">
    <source>
        <dbReference type="ARBA" id="ARBA00022824"/>
    </source>
</evidence>
<keyword evidence="12" id="KW-0520">NAD</keyword>
<dbReference type="Pfam" id="PF13450">
    <property type="entry name" value="NAD_binding_8"/>
    <property type="match status" value="1"/>
</dbReference>
<comment type="similarity">
    <text evidence="5">Belongs to the carotenoid/retinoid oxidoreductase family. CrtISO subfamily.</text>
</comment>
<dbReference type="GO" id="GO:0005789">
    <property type="term" value="C:endoplasmic reticulum membrane"/>
    <property type="evidence" value="ECO:0000318"/>
    <property type="project" value="GO_Central"/>
</dbReference>
<dbReference type="Proteomes" id="UP000000539">
    <property type="component" value="Chromosome 22"/>
</dbReference>
<evidence type="ECO:0000256" key="9">
    <source>
        <dbReference type="ARBA" id="ARBA00022827"/>
    </source>
</evidence>
<evidence type="ECO:0000313" key="18">
    <source>
        <dbReference type="Ensembl" id="ENSGALP00010028631.1"/>
    </source>
</evidence>
<keyword evidence="14" id="KW-0472">Membrane</keyword>